<dbReference type="PROSITE" id="PS50867">
    <property type="entry name" value="PRE_SET"/>
    <property type="match status" value="1"/>
</dbReference>
<keyword evidence="16" id="KW-1185">Reference proteome</keyword>
<dbReference type="Gene3D" id="2.170.270.10">
    <property type="entry name" value="SET domain"/>
    <property type="match status" value="1"/>
</dbReference>
<evidence type="ECO:0000256" key="9">
    <source>
        <dbReference type="PROSITE-ProRule" id="PRU00358"/>
    </source>
</evidence>
<dbReference type="eggNOG" id="KOG1082">
    <property type="taxonomic scope" value="Eukaryota"/>
</dbReference>
<sequence>MRTTTLVNGSHSDRLEKLTMENGQCSFLVSLTKYKRRKISAVRDFPAGCGRYAQRLSLRPTEATGTALTNILENVSFKDGRGDGLENGTSDLLSDLRQVVAATKEDIIPDLLDHKFLLPANESIAISNGNGLNKRVVRKYPPRRRVSAIREFPPFCGRNASPLGKEESLEVLSSPKNKSVGLEKSECEMIDKTSTEAVIVDVRQTAGDALDGDLCKIKFERKNSKVTGDTVQSKESAKLLVSTKNKFFGQVNIDDTPLTGSVKGDVKQTLGDVPPKESLEVLASPKNKSCDPEKSRPGMNDKPSTEIVNVDLKQTVEDIPAGDSYMNELELNGAKVIKDKIQHECDKNATTDDNVVSSEMKVDQEERENCNEPPFEEKLYWWDHEFETVVGKDNNDVEGSEEHVGKEIVVYSGEKTPDEKCSVTSDYQNQSQVADVASLEVAPNRVIVHGLLAPSNSLWQEMGARKSKLTAGPGKSESKEKKLDVINMVERQKTKITARKKVDGNDAKGKSLKNISAETASQGAGQLVIWDKEDSVRHNGRDDPHVVPKSRGNDVFIFPICPVDSSSTDQDNDAIVARHKVRETLRLFQGVYRKFLQEEETKSKEGGQACKRIDFRAAHFLKEKNKYINTHKILGAVPGVEVGDEFQYRVELHIIGLHRPIQGGIDFVREGGKILATSIVASGGYADDLDYSDVLIYTGQGGNVMNSSKEPEDQKLERGNLALKNSMYENNPVRVIRGCELSDGKSEGKSSRTYVYDGLYLVEKFWQDVGPHGKLVFKFQLERIPGQPELAWKEVKKVKKYNVREGVCVDDISKGKEVIPICAVNTIDDEKPPPFKYITSLIYPDWCKPTPPKGCNCTTRCSDSAKCACAVKNGGEIPFNHNGAIVEVKPLVYECGPSCRCPPSCPNRVSQHGIKFQLEIFKTKDRGWGVRSLNFIPSGSFICEYLGEFLSDKEAEARTGNDEYLFDIGNNYNDNTLWEGLSTLMPSSVSASDEIVEDSEGFTIDAAEYGNVGRFINHSCTPNLYAQNVLYDHEDKRIPHIMLFAAENIRPLEELTYHYNYVVDQVRDSNGNIKKKSCFCGSHECTGRLY</sequence>
<dbReference type="STRING" id="981085.W9S0E6"/>
<dbReference type="PROSITE" id="PS50280">
    <property type="entry name" value="SET"/>
    <property type="match status" value="1"/>
</dbReference>
<feature type="domain" description="Post-SET" evidence="13">
    <location>
        <begin position="1074"/>
        <end position="1090"/>
    </location>
</feature>
<evidence type="ECO:0000256" key="2">
    <source>
        <dbReference type="ARBA" id="ARBA00022454"/>
    </source>
</evidence>
<dbReference type="Proteomes" id="UP000030645">
    <property type="component" value="Unassembled WGS sequence"/>
</dbReference>
<dbReference type="GO" id="GO:0008270">
    <property type="term" value="F:zinc ion binding"/>
    <property type="evidence" value="ECO:0007669"/>
    <property type="project" value="InterPro"/>
</dbReference>
<evidence type="ECO:0000256" key="7">
    <source>
        <dbReference type="ARBA" id="ARBA00023242"/>
    </source>
</evidence>
<dbReference type="Pfam" id="PF00856">
    <property type="entry name" value="SET"/>
    <property type="match status" value="1"/>
</dbReference>
<dbReference type="KEGG" id="mnt:21406794"/>
<accession>W9S0E6</accession>
<keyword evidence="8" id="KW-0137">Centromere</keyword>
<dbReference type="InterPro" id="IPR001214">
    <property type="entry name" value="SET_dom"/>
</dbReference>
<evidence type="ECO:0000259" key="13">
    <source>
        <dbReference type="PROSITE" id="PS50868"/>
    </source>
</evidence>
<dbReference type="Gene3D" id="2.30.280.10">
    <property type="entry name" value="SRA-YDG"/>
    <property type="match status" value="1"/>
</dbReference>
<protein>
    <submittedName>
        <fullName evidence="15">Histone-lysine N-methyltransferase, H3 lysine-9 specific SUVH6</fullName>
    </submittedName>
</protein>
<dbReference type="InterPro" id="IPR007728">
    <property type="entry name" value="Pre-SET_dom"/>
</dbReference>
<dbReference type="InterPro" id="IPR003616">
    <property type="entry name" value="Post-SET_dom"/>
</dbReference>
<dbReference type="SMART" id="SM00317">
    <property type="entry name" value="SET"/>
    <property type="match status" value="1"/>
</dbReference>
<dbReference type="SUPFAM" id="SSF82199">
    <property type="entry name" value="SET domain"/>
    <property type="match status" value="1"/>
</dbReference>
<name>W9S0E6_9ROSA</name>
<keyword evidence="7 9" id="KW-0539">Nucleus</keyword>
<keyword evidence="5" id="KW-0949">S-adenosyl-L-methionine</keyword>
<dbReference type="PANTHER" id="PTHR45660:SF46">
    <property type="entry name" value="HISTONE-LYSINE N-METHYLTRANSFERASE, H3 LYSINE-9 SPECIFIC SUVH6"/>
    <property type="match status" value="1"/>
</dbReference>
<evidence type="ECO:0000256" key="3">
    <source>
        <dbReference type="ARBA" id="ARBA00022603"/>
    </source>
</evidence>
<evidence type="ECO:0000313" key="16">
    <source>
        <dbReference type="Proteomes" id="UP000030645"/>
    </source>
</evidence>
<evidence type="ECO:0000259" key="12">
    <source>
        <dbReference type="PROSITE" id="PS50867"/>
    </source>
</evidence>
<dbReference type="InterPro" id="IPR036987">
    <property type="entry name" value="SRA-YDG_sf"/>
</dbReference>
<keyword evidence="2" id="KW-0158">Chromosome</keyword>
<evidence type="ECO:0000256" key="10">
    <source>
        <dbReference type="SAM" id="MobiDB-lite"/>
    </source>
</evidence>
<comment type="subcellular location">
    <subcellularLocation>
        <location evidence="1">Chromosome</location>
        <location evidence="1">Centromere</location>
    </subcellularLocation>
    <subcellularLocation>
        <location evidence="9">Nucleus</location>
    </subcellularLocation>
</comment>
<dbReference type="InterPro" id="IPR003105">
    <property type="entry name" value="SRA_YDG"/>
</dbReference>
<dbReference type="InterPro" id="IPR015947">
    <property type="entry name" value="PUA-like_sf"/>
</dbReference>
<evidence type="ECO:0000256" key="5">
    <source>
        <dbReference type="ARBA" id="ARBA00022691"/>
    </source>
</evidence>
<dbReference type="PROSITE" id="PS51575">
    <property type="entry name" value="SAM_MT43_SUVAR39_2"/>
    <property type="match status" value="1"/>
</dbReference>
<evidence type="ECO:0000256" key="4">
    <source>
        <dbReference type="ARBA" id="ARBA00022679"/>
    </source>
</evidence>
<evidence type="ECO:0000256" key="1">
    <source>
        <dbReference type="ARBA" id="ARBA00004584"/>
    </source>
</evidence>
<evidence type="ECO:0000256" key="6">
    <source>
        <dbReference type="ARBA" id="ARBA00022853"/>
    </source>
</evidence>
<dbReference type="Pfam" id="PF02182">
    <property type="entry name" value="SAD_SRA"/>
    <property type="match status" value="1"/>
</dbReference>
<feature type="domain" description="Pre-SET" evidence="12">
    <location>
        <begin position="853"/>
        <end position="913"/>
    </location>
</feature>
<feature type="region of interest" description="Disordered" evidence="10">
    <location>
        <begin position="284"/>
        <end position="304"/>
    </location>
</feature>
<dbReference type="SUPFAM" id="SSF88697">
    <property type="entry name" value="PUA domain-like"/>
    <property type="match status" value="1"/>
</dbReference>
<dbReference type="PROSITE" id="PS50868">
    <property type="entry name" value="POST_SET"/>
    <property type="match status" value="1"/>
</dbReference>
<dbReference type="InterPro" id="IPR051357">
    <property type="entry name" value="H3K9_HMTase_SUVAR3-9"/>
</dbReference>
<dbReference type="CDD" id="cd10545">
    <property type="entry name" value="SET_AtSUVH-like"/>
    <property type="match status" value="1"/>
</dbReference>
<dbReference type="InterPro" id="IPR046341">
    <property type="entry name" value="SET_dom_sf"/>
</dbReference>
<keyword evidence="6" id="KW-0156">Chromatin regulator</keyword>
<evidence type="ECO:0000259" key="11">
    <source>
        <dbReference type="PROSITE" id="PS50280"/>
    </source>
</evidence>
<feature type="domain" description="SET" evidence="11">
    <location>
        <begin position="916"/>
        <end position="1060"/>
    </location>
</feature>
<keyword evidence="4 15" id="KW-0808">Transferase</keyword>
<dbReference type="PANTHER" id="PTHR45660">
    <property type="entry name" value="HISTONE-LYSINE N-METHYLTRANSFERASE SETMAR"/>
    <property type="match status" value="1"/>
</dbReference>
<reference evidence="16" key="1">
    <citation type="submission" date="2013-01" db="EMBL/GenBank/DDBJ databases">
        <title>Draft Genome Sequence of a Mulberry Tree, Morus notabilis C.K. Schneid.</title>
        <authorList>
            <person name="He N."/>
            <person name="Zhao S."/>
        </authorList>
    </citation>
    <scope>NUCLEOTIDE SEQUENCE</scope>
</reference>
<dbReference type="PROSITE" id="PS51015">
    <property type="entry name" value="YDG"/>
    <property type="match status" value="1"/>
</dbReference>
<dbReference type="InterPro" id="IPR025794">
    <property type="entry name" value="H3-K9-MeTrfase_plant"/>
</dbReference>
<dbReference type="AlphaFoldDB" id="W9S0E6"/>
<dbReference type="EMBL" id="KE345347">
    <property type="protein sequence ID" value="EXC02080.1"/>
    <property type="molecule type" value="Genomic_DNA"/>
</dbReference>
<dbReference type="GO" id="GO:0000775">
    <property type="term" value="C:chromosome, centromeric region"/>
    <property type="evidence" value="ECO:0007669"/>
    <property type="project" value="UniProtKB-SubCell"/>
</dbReference>
<organism evidence="15 16">
    <name type="scientific">Morus notabilis</name>
    <dbReference type="NCBI Taxonomy" id="981085"/>
    <lineage>
        <taxon>Eukaryota</taxon>
        <taxon>Viridiplantae</taxon>
        <taxon>Streptophyta</taxon>
        <taxon>Embryophyta</taxon>
        <taxon>Tracheophyta</taxon>
        <taxon>Spermatophyta</taxon>
        <taxon>Magnoliopsida</taxon>
        <taxon>eudicotyledons</taxon>
        <taxon>Gunneridae</taxon>
        <taxon>Pentapetalae</taxon>
        <taxon>rosids</taxon>
        <taxon>fabids</taxon>
        <taxon>Rosales</taxon>
        <taxon>Moraceae</taxon>
        <taxon>Moreae</taxon>
        <taxon>Morus</taxon>
    </lineage>
</organism>
<dbReference type="GO" id="GO:0005634">
    <property type="term" value="C:nucleus"/>
    <property type="evidence" value="ECO:0007669"/>
    <property type="project" value="UniProtKB-SubCell"/>
</dbReference>
<evidence type="ECO:0000256" key="8">
    <source>
        <dbReference type="ARBA" id="ARBA00023328"/>
    </source>
</evidence>
<keyword evidence="3 15" id="KW-0489">Methyltransferase</keyword>
<dbReference type="GO" id="GO:0042054">
    <property type="term" value="F:histone methyltransferase activity"/>
    <property type="evidence" value="ECO:0007669"/>
    <property type="project" value="InterPro"/>
</dbReference>
<gene>
    <name evidence="15" type="ORF">L484_024045</name>
</gene>
<dbReference type="Pfam" id="PF05033">
    <property type="entry name" value="Pre-SET"/>
    <property type="match status" value="1"/>
</dbReference>
<dbReference type="GO" id="GO:0003690">
    <property type="term" value="F:double-stranded DNA binding"/>
    <property type="evidence" value="ECO:0007669"/>
    <property type="project" value="TreeGrafter"/>
</dbReference>
<dbReference type="SMART" id="SM00468">
    <property type="entry name" value="PreSET"/>
    <property type="match status" value="1"/>
</dbReference>
<feature type="domain" description="YDG" evidence="14">
    <location>
        <begin position="635"/>
        <end position="783"/>
    </location>
</feature>
<evidence type="ECO:0000313" key="15">
    <source>
        <dbReference type="EMBL" id="EXC02080.1"/>
    </source>
</evidence>
<dbReference type="SMART" id="SM00466">
    <property type="entry name" value="SRA"/>
    <property type="match status" value="1"/>
</dbReference>
<dbReference type="OrthoDB" id="5792673at2759"/>
<dbReference type="GO" id="GO:0032259">
    <property type="term" value="P:methylation"/>
    <property type="evidence" value="ECO:0007669"/>
    <property type="project" value="UniProtKB-KW"/>
</dbReference>
<proteinExistence type="predicted"/>
<evidence type="ECO:0000259" key="14">
    <source>
        <dbReference type="PROSITE" id="PS51015"/>
    </source>
</evidence>